<dbReference type="GO" id="GO:0106300">
    <property type="term" value="P:protein-DNA covalent cross-linking repair"/>
    <property type="evidence" value="ECO:0007669"/>
    <property type="project" value="InterPro"/>
</dbReference>
<evidence type="ECO:0008006" key="13">
    <source>
        <dbReference type="Google" id="ProtNLM"/>
    </source>
</evidence>
<dbReference type="InterPro" id="IPR003738">
    <property type="entry name" value="SRAP"/>
</dbReference>
<dbReference type="SUPFAM" id="SSF143081">
    <property type="entry name" value="BB1717-like"/>
    <property type="match status" value="1"/>
</dbReference>
<feature type="region of interest" description="Disordered" evidence="8">
    <location>
        <begin position="248"/>
        <end position="377"/>
    </location>
</feature>
<dbReference type="EMBL" id="CAKLCB010000388">
    <property type="protein sequence ID" value="CAH0522248.1"/>
    <property type="molecule type" value="Genomic_DNA"/>
</dbReference>
<comment type="caution">
    <text evidence="9">The sequence shown here is derived from an EMBL/GenBank/DDBJ whole genome shotgun (WGS) entry which is preliminary data.</text>
</comment>
<protein>
    <recommendedName>
        <fullName evidence="13">Embryonic stem cell-specific 5-hydroxymethylcytosine-binding protein</fullName>
    </recommendedName>
</protein>
<evidence type="ECO:0000313" key="10">
    <source>
        <dbReference type="EMBL" id="CAH0522248.1"/>
    </source>
</evidence>
<keyword evidence="4" id="KW-0378">Hydrolase</keyword>
<dbReference type="Proteomes" id="UP001160483">
    <property type="component" value="Unassembled WGS sequence"/>
</dbReference>
<dbReference type="Pfam" id="PF02586">
    <property type="entry name" value="SRAP"/>
    <property type="match status" value="1"/>
</dbReference>
<feature type="compositionally biased region" description="Basic and acidic residues" evidence="8">
    <location>
        <begin position="316"/>
        <end position="327"/>
    </location>
</feature>
<evidence type="ECO:0000313" key="12">
    <source>
        <dbReference type="Proteomes" id="UP001160483"/>
    </source>
</evidence>
<dbReference type="Proteomes" id="UP001158986">
    <property type="component" value="Unassembled WGS sequence"/>
</dbReference>
<name>A0AAU9L399_9STRA</name>
<accession>A0AAU9L399</accession>
<dbReference type="InterPro" id="IPR036590">
    <property type="entry name" value="SRAP-like"/>
</dbReference>
<evidence type="ECO:0000256" key="3">
    <source>
        <dbReference type="ARBA" id="ARBA00022763"/>
    </source>
</evidence>
<dbReference type="AlphaFoldDB" id="A0AAU9L399"/>
<evidence type="ECO:0000256" key="8">
    <source>
        <dbReference type="SAM" id="MobiDB-lite"/>
    </source>
</evidence>
<evidence type="ECO:0000256" key="7">
    <source>
        <dbReference type="ARBA" id="ARBA00023239"/>
    </source>
</evidence>
<dbReference type="EMBL" id="CAKKTJ010000326">
    <property type="protein sequence ID" value="CAH0481042.1"/>
    <property type="molecule type" value="Genomic_DNA"/>
</dbReference>
<dbReference type="GO" id="GO:0006508">
    <property type="term" value="P:proteolysis"/>
    <property type="evidence" value="ECO:0007669"/>
    <property type="project" value="UniProtKB-KW"/>
</dbReference>
<comment type="similarity">
    <text evidence="1">Belongs to the SOS response-associated peptidase family.</text>
</comment>
<evidence type="ECO:0000256" key="5">
    <source>
        <dbReference type="ARBA" id="ARBA00023124"/>
    </source>
</evidence>
<keyword evidence="5" id="KW-0190">Covalent protein-DNA linkage</keyword>
<keyword evidence="11" id="KW-1185">Reference proteome</keyword>
<feature type="compositionally biased region" description="Polar residues" evidence="8">
    <location>
        <begin position="362"/>
        <end position="377"/>
    </location>
</feature>
<gene>
    <name evidence="10" type="ORF">PBS001_LOCUS8682</name>
    <name evidence="9" type="ORF">PBS003_LOCUS7652</name>
</gene>
<dbReference type="GO" id="GO:0008233">
    <property type="term" value="F:peptidase activity"/>
    <property type="evidence" value="ECO:0007669"/>
    <property type="project" value="UniProtKB-KW"/>
</dbReference>
<evidence type="ECO:0000256" key="4">
    <source>
        <dbReference type="ARBA" id="ARBA00022801"/>
    </source>
</evidence>
<keyword evidence="3" id="KW-0227">DNA damage</keyword>
<dbReference type="PANTHER" id="PTHR13604">
    <property type="entry name" value="DC12-RELATED"/>
    <property type="match status" value="1"/>
</dbReference>
<organism evidence="9 12">
    <name type="scientific">Peronospora belbahrii</name>
    <dbReference type="NCBI Taxonomy" id="622444"/>
    <lineage>
        <taxon>Eukaryota</taxon>
        <taxon>Sar</taxon>
        <taxon>Stramenopiles</taxon>
        <taxon>Oomycota</taxon>
        <taxon>Peronosporomycetes</taxon>
        <taxon>Peronosporales</taxon>
        <taxon>Peronosporaceae</taxon>
        <taxon>Peronospora</taxon>
    </lineage>
</organism>
<keyword evidence="6" id="KW-0238">DNA-binding</keyword>
<evidence type="ECO:0000256" key="1">
    <source>
        <dbReference type="ARBA" id="ARBA00008136"/>
    </source>
</evidence>
<dbReference type="GO" id="GO:0003697">
    <property type="term" value="F:single-stranded DNA binding"/>
    <property type="evidence" value="ECO:0007669"/>
    <property type="project" value="InterPro"/>
</dbReference>
<proteinExistence type="inferred from homology"/>
<keyword evidence="2" id="KW-0645">Protease</keyword>
<evidence type="ECO:0000256" key="6">
    <source>
        <dbReference type="ARBA" id="ARBA00023125"/>
    </source>
</evidence>
<dbReference type="PANTHER" id="PTHR13604:SF0">
    <property type="entry name" value="ABASIC SITE PROCESSING PROTEIN HMCES"/>
    <property type="match status" value="1"/>
</dbReference>
<evidence type="ECO:0000313" key="9">
    <source>
        <dbReference type="EMBL" id="CAH0481042.1"/>
    </source>
</evidence>
<sequence length="377" mass="42980">MCGRSRCTLTREQVAKVAGVALKEFVDGDKYHPVENMGPGRYGPVLLQYGGEKVDSKKHVKTHLRAMRWGLVPSFTKANGTPDHFLMFNARSENVQERPAFKRVLETKRCVVLCEGYYEWQQVGKREKQPYYFYREGSLMKFAGLYDHWKNEAGEVMYTYTVLTTTVAPEIKWLHTRMPVILSDNGVDRWLSGAKFEDLKDLLTSYRSNDLKWHPVDKKVGSMQFQSKDCAKKIDIKHAGDITSFFGGKTEKHESLQSPPIAPSERAKMEKVVSSDTTTVPSVMSKNEEHDWNPDTSPKKQAKPFSAQFVPASSLVDKRCKNDEKQDSMLLQSPNKRRRVSLRTKTSNVKPKKSRAKVKSPSPKQSSLDSFFSKSPK</sequence>
<evidence type="ECO:0000256" key="2">
    <source>
        <dbReference type="ARBA" id="ARBA00022670"/>
    </source>
</evidence>
<dbReference type="GO" id="GO:0016829">
    <property type="term" value="F:lyase activity"/>
    <property type="evidence" value="ECO:0007669"/>
    <property type="project" value="UniProtKB-KW"/>
</dbReference>
<reference evidence="9 11" key="1">
    <citation type="submission" date="2021-11" db="EMBL/GenBank/DDBJ databases">
        <authorList>
            <person name="Islam A."/>
            <person name="Islam S."/>
            <person name="Flora M.S."/>
            <person name="Rahman M."/>
            <person name="Ziaur R.M."/>
            <person name="Epstein J.H."/>
            <person name="Hassan M."/>
            <person name="Klassen M."/>
            <person name="Woodard K."/>
            <person name="Webb A."/>
            <person name="Webby R.J."/>
            <person name="El Zowalaty M.E."/>
        </authorList>
    </citation>
    <scope>NUCLEOTIDE SEQUENCE</scope>
    <source>
        <strain evidence="10">Pbs1</strain>
        <strain evidence="9">Pbs3</strain>
    </source>
</reference>
<keyword evidence="7" id="KW-0456">Lyase</keyword>
<feature type="compositionally biased region" description="Low complexity" evidence="8">
    <location>
        <begin position="274"/>
        <end position="285"/>
    </location>
</feature>
<evidence type="ECO:0000313" key="11">
    <source>
        <dbReference type="Proteomes" id="UP001158986"/>
    </source>
</evidence>
<dbReference type="Gene3D" id="3.90.1680.10">
    <property type="entry name" value="SOS response associated peptidase-like"/>
    <property type="match status" value="1"/>
</dbReference>